<organism evidence="7 8">
    <name type="scientific">Sphingobium baderi</name>
    <dbReference type="NCBI Taxonomy" id="1332080"/>
    <lineage>
        <taxon>Bacteria</taxon>
        <taxon>Pseudomonadati</taxon>
        <taxon>Pseudomonadota</taxon>
        <taxon>Alphaproteobacteria</taxon>
        <taxon>Sphingomonadales</taxon>
        <taxon>Sphingomonadaceae</taxon>
        <taxon>Sphingobium</taxon>
    </lineage>
</organism>
<evidence type="ECO:0000313" key="8">
    <source>
        <dbReference type="Proteomes" id="UP000056968"/>
    </source>
</evidence>
<dbReference type="Gene3D" id="3.40.50.12780">
    <property type="entry name" value="N-terminal domain of ligase-like"/>
    <property type="match status" value="1"/>
</dbReference>
<protein>
    <submittedName>
        <fullName evidence="7">Acyl-CoA synthetase</fullName>
    </submittedName>
</protein>
<dbReference type="InterPro" id="IPR025110">
    <property type="entry name" value="AMP-bd_C"/>
</dbReference>
<dbReference type="FunFam" id="3.30.300.30:FF:000005">
    <property type="entry name" value="Acyl-coenzyme A synthetase ACSM5, mitochondrial"/>
    <property type="match status" value="1"/>
</dbReference>
<evidence type="ECO:0000256" key="1">
    <source>
        <dbReference type="ARBA" id="ARBA00006432"/>
    </source>
</evidence>
<dbReference type="InterPro" id="IPR051087">
    <property type="entry name" value="Mitochondrial_ACSM"/>
</dbReference>
<dbReference type="Pfam" id="PF13193">
    <property type="entry name" value="AMP-binding_C"/>
    <property type="match status" value="1"/>
</dbReference>
<sequence>MAHNMRDYAATRANFRWNVPERFNFATDVVDRWAAENDGWALIWSNGSGEERRFRFSDISSAAARCASALAARGIVKGDRVLIMTPRIPEWQIAMVGCLRLGAVPIPSIEMLTHKDLNYRIDHAGVRGVICRGATAGKFDGLLDDVPARLAIDGAEGFDDWETALAAGDPTYPAAEMLSEDPAVLYYTSGSTGQPKGVLHAARALYAWRNSAEYWLDLGPDDVMWCTADVGWSKAGTSILFGPWSMGACSFFYDGPFDPAQRLELLARHRVSVYCAPATELFRVVDEDEARYDLSALRLTVSGGETLNPAVATKWRVRTGVPILEGYGQTETLMTLLNYPCMPVRDGSMGLPLPGLDLDVIDPEGQRLPAGTEGDIALRAPTPQMMLGYLDDPARTAECYVEGPAGRWFVTGDRGIRDADGYFYYRGRRDDVINSSGYRIGPSEVENALLEHPAVLECAVIGKPDPHRGEIVKAFVVPRQPPEDAEGLVRAIQEHVKAVTAPYKYPREVEFVTELPKTATGKIQRKALRDLERKAAF</sequence>
<dbReference type="InterPro" id="IPR020845">
    <property type="entry name" value="AMP-binding_CS"/>
</dbReference>
<dbReference type="PROSITE" id="PS00455">
    <property type="entry name" value="AMP_BINDING"/>
    <property type="match status" value="1"/>
</dbReference>
<dbReference type="SUPFAM" id="SSF56801">
    <property type="entry name" value="Acetyl-CoA synthetase-like"/>
    <property type="match status" value="1"/>
</dbReference>
<dbReference type="GO" id="GO:0004321">
    <property type="term" value="F:fatty-acyl-CoA synthase activity"/>
    <property type="evidence" value="ECO:0007669"/>
    <property type="project" value="TreeGrafter"/>
</dbReference>
<evidence type="ECO:0000256" key="3">
    <source>
        <dbReference type="ARBA" id="ARBA00022741"/>
    </source>
</evidence>
<keyword evidence="2" id="KW-0436">Ligase</keyword>
<dbReference type="GO" id="GO:0005524">
    <property type="term" value="F:ATP binding"/>
    <property type="evidence" value="ECO:0007669"/>
    <property type="project" value="UniProtKB-KW"/>
</dbReference>
<keyword evidence="3" id="KW-0547">Nucleotide-binding</keyword>
<comment type="similarity">
    <text evidence="1">Belongs to the ATP-dependent AMP-binding enzyme family.</text>
</comment>
<reference evidence="7 8" key="1">
    <citation type="submission" date="2015-11" db="EMBL/GenBank/DDBJ databases">
        <title>A Two-component Flavoprotein Monooxygenase System MeaXY Responsible for para-Hydroxylation of 2-Methyl-6-ethylaniline and 2,6-Diethylaniline in Sphingobium baderi DE-13.</title>
        <authorList>
            <person name="Cheng M."/>
            <person name="Meng Q."/>
            <person name="Yang Y."/>
            <person name="Chu C."/>
            <person name="Yan X."/>
            <person name="He J."/>
            <person name="Li S."/>
        </authorList>
    </citation>
    <scope>NUCLEOTIDE SEQUENCE [LARGE SCALE GENOMIC DNA]</scope>
    <source>
        <strain evidence="7 8">DE-13</strain>
    </source>
</reference>
<evidence type="ECO:0000256" key="4">
    <source>
        <dbReference type="ARBA" id="ARBA00022840"/>
    </source>
</evidence>
<dbReference type="EMBL" id="CP013264">
    <property type="protein sequence ID" value="ALR19097.1"/>
    <property type="molecule type" value="Genomic_DNA"/>
</dbReference>
<dbReference type="RefSeq" id="WP_062061025.1">
    <property type="nucleotide sequence ID" value="NZ_CP013264.1"/>
</dbReference>
<dbReference type="PANTHER" id="PTHR43605">
    <property type="entry name" value="ACYL-COENZYME A SYNTHETASE"/>
    <property type="match status" value="1"/>
</dbReference>
<dbReference type="InterPro" id="IPR042099">
    <property type="entry name" value="ANL_N_sf"/>
</dbReference>
<feature type="domain" description="AMP-binding enzyme C-terminal" evidence="6">
    <location>
        <begin position="444"/>
        <end position="522"/>
    </location>
</feature>
<dbReference type="Pfam" id="PF00501">
    <property type="entry name" value="AMP-binding"/>
    <property type="match status" value="1"/>
</dbReference>
<evidence type="ECO:0000313" key="7">
    <source>
        <dbReference type="EMBL" id="ALR19097.1"/>
    </source>
</evidence>
<gene>
    <name evidence="7" type="ORF">ATN00_00995</name>
</gene>
<dbReference type="Gene3D" id="3.30.300.30">
    <property type="match status" value="1"/>
</dbReference>
<feature type="domain" description="AMP-dependent synthetase/ligase" evidence="5">
    <location>
        <begin position="35"/>
        <end position="390"/>
    </location>
</feature>
<accession>A0A0S3EUI6</accession>
<evidence type="ECO:0000259" key="6">
    <source>
        <dbReference type="Pfam" id="PF13193"/>
    </source>
</evidence>
<keyword evidence="8" id="KW-1185">Reference proteome</keyword>
<dbReference type="GO" id="GO:0016405">
    <property type="term" value="F:CoA-ligase activity"/>
    <property type="evidence" value="ECO:0007669"/>
    <property type="project" value="UniProtKB-ARBA"/>
</dbReference>
<dbReference type="Proteomes" id="UP000056968">
    <property type="component" value="Chromosome"/>
</dbReference>
<dbReference type="GO" id="GO:0015645">
    <property type="term" value="F:fatty acid ligase activity"/>
    <property type="evidence" value="ECO:0007669"/>
    <property type="project" value="TreeGrafter"/>
</dbReference>
<dbReference type="AlphaFoldDB" id="A0A0S3EUI6"/>
<dbReference type="GO" id="GO:0006637">
    <property type="term" value="P:acyl-CoA metabolic process"/>
    <property type="evidence" value="ECO:0007669"/>
    <property type="project" value="TreeGrafter"/>
</dbReference>
<evidence type="ECO:0000256" key="2">
    <source>
        <dbReference type="ARBA" id="ARBA00022598"/>
    </source>
</evidence>
<dbReference type="InterPro" id="IPR045851">
    <property type="entry name" value="AMP-bd_C_sf"/>
</dbReference>
<dbReference type="STRING" id="1332080.ATN00_00995"/>
<dbReference type="PANTHER" id="PTHR43605:SF10">
    <property type="entry name" value="ACYL-COA SYNTHETASE MEDIUM CHAIN FAMILY MEMBER 3"/>
    <property type="match status" value="1"/>
</dbReference>
<proteinExistence type="inferred from homology"/>
<dbReference type="GO" id="GO:0006633">
    <property type="term" value="P:fatty acid biosynthetic process"/>
    <property type="evidence" value="ECO:0007669"/>
    <property type="project" value="TreeGrafter"/>
</dbReference>
<keyword evidence="4" id="KW-0067">ATP-binding</keyword>
<dbReference type="KEGG" id="sbd:ATN00_00995"/>
<dbReference type="InterPro" id="IPR000873">
    <property type="entry name" value="AMP-dep_synth/lig_dom"/>
</dbReference>
<evidence type="ECO:0000259" key="5">
    <source>
        <dbReference type="Pfam" id="PF00501"/>
    </source>
</evidence>
<name>A0A0S3EUI6_9SPHN</name>